<reference evidence="4" key="1">
    <citation type="journal article" date="2023" name="Mol. Phylogenet. Evol.">
        <title>Genome-scale phylogeny and comparative genomics of the fungal order Sordariales.</title>
        <authorList>
            <person name="Hensen N."/>
            <person name="Bonometti L."/>
            <person name="Westerberg I."/>
            <person name="Brannstrom I.O."/>
            <person name="Guillou S."/>
            <person name="Cros-Aarteil S."/>
            <person name="Calhoun S."/>
            <person name="Haridas S."/>
            <person name="Kuo A."/>
            <person name="Mondo S."/>
            <person name="Pangilinan J."/>
            <person name="Riley R."/>
            <person name="LaButti K."/>
            <person name="Andreopoulos B."/>
            <person name="Lipzen A."/>
            <person name="Chen C."/>
            <person name="Yan M."/>
            <person name="Daum C."/>
            <person name="Ng V."/>
            <person name="Clum A."/>
            <person name="Steindorff A."/>
            <person name="Ohm R.A."/>
            <person name="Martin F."/>
            <person name="Silar P."/>
            <person name="Natvig D.O."/>
            <person name="Lalanne C."/>
            <person name="Gautier V."/>
            <person name="Ament-Velasquez S.L."/>
            <person name="Kruys A."/>
            <person name="Hutchinson M.I."/>
            <person name="Powell A.J."/>
            <person name="Barry K."/>
            <person name="Miller A.N."/>
            <person name="Grigoriev I.V."/>
            <person name="Debuchy R."/>
            <person name="Gladieux P."/>
            <person name="Hiltunen Thoren M."/>
            <person name="Johannesson H."/>
        </authorList>
    </citation>
    <scope>NUCLEOTIDE SEQUENCE</scope>
    <source>
        <strain evidence="4">PSN293</strain>
    </source>
</reference>
<sequence length="546" mass="58906">MKLRLENAFILASALGCKANTNGTNSTGGFETIVPSANLTWTPCYDGFSCAKLQVPIDHANPNLGTTFIPWMKLTGKNATAKSPSIVVIPGGPGGTGTGLLRTYKSIAGSMLGEQYNLVSFDPRGVGISDLAVDCFAGNTSARETFARLLSTGVTNLTETRKVEQQFYSSSIYGEWCNNAVATSKGKGAYGYYVTTPAVVRDLLSFVEANARSVGEDPSNAKLWAYGISYGTVVGATFASMFPDRVGRMVLDGVVNSDEYYRNDWKDNLDQMDESIEAFVNYCHSAGAEKCSFWGPSPANITARMDAAIERLQDNPIPISGVPDKLPTLFTISDLKTGFINSVYQPLAVFPVLADVLKLLEVGGVPSAFAGFYDSQGLLNLNDGAQMIRCSDVYGRNNITTLDDFKSHVEFATKTSKYMGDLFPIWLGNVVCRGFQPDLPEGMIVEDPISGPQRNSSFPILFTTNTIDGITPPVSARKMSSRFPGSTVLYQDGIGHTVIAQGGSPCYFGHVQAYFQGQMPSPSIGNRTVTCPRLFVPFIDTQPLPL</sequence>
<dbReference type="Gene3D" id="3.40.50.1820">
    <property type="entry name" value="alpha/beta hydrolase"/>
    <property type="match status" value="1"/>
</dbReference>
<organism evidence="4 5">
    <name type="scientific">Rhypophila decipiens</name>
    <dbReference type="NCBI Taxonomy" id="261697"/>
    <lineage>
        <taxon>Eukaryota</taxon>
        <taxon>Fungi</taxon>
        <taxon>Dikarya</taxon>
        <taxon>Ascomycota</taxon>
        <taxon>Pezizomycotina</taxon>
        <taxon>Sordariomycetes</taxon>
        <taxon>Sordariomycetidae</taxon>
        <taxon>Sordariales</taxon>
        <taxon>Naviculisporaceae</taxon>
        <taxon>Rhypophila</taxon>
    </lineage>
</organism>
<dbReference type="InterPro" id="IPR051601">
    <property type="entry name" value="Serine_prot/Carboxylest_S33"/>
</dbReference>
<dbReference type="InterPro" id="IPR029058">
    <property type="entry name" value="AB_hydrolase_fold"/>
</dbReference>
<comment type="caution">
    <text evidence="4">The sequence shown here is derived from an EMBL/GenBank/DDBJ whole genome shotgun (WGS) entry which is preliminary data.</text>
</comment>
<evidence type="ECO:0000313" key="4">
    <source>
        <dbReference type="EMBL" id="KAK4209031.1"/>
    </source>
</evidence>
<evidence type="ECO:0000259" key="3">
    <source>
        <dbReference type="Pfam" id="PF08386"/>
    </source>
</evidence>
<reference evidence="4" key="2">
    <citation type="submission" date="2023-05" db="EMBL/GenBank/DDBJ databases">
        <authorList>
            <consortium name="Lawrence Berkeley National Laboratory"/>
            <person name="Steindorff A."/>
            <person name="Hensen N."/>
            <person name="Bonometti L."/>
            <person name="Westerberg I."/>
            <person name="Brannstrom I.O."/>
            <person name="Guillou S."/>
            <person name="Cros-Aarteil S."/>
            <person name="Calhoun S."/>
            <person name="Haridas S."/>
            <person name="Kuo A."/>
            <person name="Mondo S."/>
            <person name="Pangilinan J."/>
            <person name="Riley R."/>
            <person name="Labutti K."/>
            <person name="Andreopoulos B."/>
            <person name="Lipzen A."/>
            <person name="Chen C."/>
            <person name="Yanf M."/>
            <person name="Daum C."/>
            <person name="Ng V."/>
            <person name="Clum A."/>
            <person name="Ohm R."/>
            <person name="Martin F."/>
            <person name="Silar P."/>
            <person name="Natvig D."/>
            <person name="Lalanne C."/>
            <person name="Gautier V."/>
            <person name="Ament-Velasquez S.L."/>
            <person name="Kruys A."/>
            <person name="Hutchinson M.I."/>
            <person name="Powell A.J."/>
            <person name="Barry K."/>
            <person name="Miller A.N."/>
            <person name="Grigoriev I.V."/>
            <person name="Debuchy R."/>
            <person name="Gladieux P."/>
            <person name="Thoren M.H."/>
            <person name="Johannesson H."/>
        </authorList>
    </citation>
    <scope>NUCLEOTIDE SEQUENCE</scope>
    <source>
        <strain evidence="4">PSN293</strain>
    </source>
</reference>
<gene>
    <name evidence="4" type="ORF">QBC37DRAFT_60169</name>
</gene>
<dbReference type="Proteomes" id="UP001301769">
    <property type="component" value="Unassembled WGS sequence"/>
</dbReference>
<dbReference type="EMBL" id="MU858219">
    <property type="protein sequence ID" value="KAK4209031.1"/>
    <property type="molecule type" value="Genomic_DNA"/>
</dbReference>
<proteinExistence type="inferred from homology"/>
<keyword evidence="2 4" id="KW-0378">Hydrolase</keyword>
<dbReference type="InterPro" id="IPR013595">
    <property type="entry name" value="Pept_S33_TAP-like_C"/>
</dbReference>
<comment type="similarity">
    <text evidence="1">Belongs to the peptidase S33 family.</text>
</comment>
<keyword evidence="5" id="KW-1185">Reference proteome</keyword>
<evidence type="ECO:0000256" key="2">
    <source>
        <dbReference type="ARBA" id="ARBA00022801"/>
    </source>
</evidence>
<evidence type="ECO:0000313" key="5">
    <source>
        <dbReference type="Proteomes" id="UP001301769"/>
    </source>
</evidence>
<dbReference type="PANTHER" id="PTHR43248">
    <property type="entry name" value="2-SUCCINYL-6-HYDROXY-2,4-CYCLOHEXADIENE-1-CARBOXYLATE SYNTHASE"/>
    <property type="match status" value="1"/>
</dbReference>
<evidence type="ECO:0000256" key="1">
    <source>
        <dbReference type="ARBA" id="ARBA00010088"/>
    </source>
</evidence>
<name>A0AAN7B1A6_9PEZI</name>
<dbReference type="Pfam" id="PF08386">
    <property type="entry name" value="Abhydrolase_4"/>
    <property type="match status" value="1"/>
</dbReference>
<dbReference type="SUPFAM" id="SSF53474">
    <property type="entry name" value="alpha/beta-Hydrolases"/>
    <property type="match status" value="1"/>
</dbReference>
<accession>A0AAN7B1A6</accession>
<dbReference type="GO" id="GO:0016787">
    <property type="term" value="F:hydrolase activity"/>
    <property type="evidence" value="ECO:0007669"/>
    <property type="project" value="UniProtKB-KW"/>
</dbReference>
<feature type="domain" description="Peptidase S33 tripeptidyl aminopeptidase-like C-terminal" evidence="3">
    <location>
        <begin position="449"/>
        <end position="520"/>
    </location>
</feature>
<dbReference type="PANTHER" id="PTHR43248:SF25">
    <property type="entry name" value="AB HYDROLASE-1 DOMAIN-CONTAINING PROTEIN-RELATED"/>
    <property type="match status" value="1"/>
</dbReference>
<dbReference type="AlphaFoldDB" id="A0AAN7B1A6"/>
<protein>
    <submittedName>
        <fullName evidence="4">Alpha/Beta hydrolase protein</fullName>
    </submittedName>
</protein>
<dbReference type="PROSITE" id="PS51257">
    <property type="entry name" value="PROKAR_LIPOPROTEIN"/>
    <property type="match status" value="1"/>
</dbReference>